<gene>
    <name evidence="1" type="ORF">D9619_012669</name>
</gene>
<dbReference type="Proteomes" id="UP000567179">
    <property type="component" value="Unassembled WGS sequence"/>
</dbReference>
<dbReference type="OrthoDB" id="6220758at2759"/>
<name>A0A8H5EYY1_9AGAR</name>
<evidence type="ECO:0000313" key="1">
    <source>
        <dbReference type="EMBL" id="KAF5317725.1"/>
    </source>
</evidence>
<sequence>MKHSSTSHAEPKPQCALSVDAGFSFTHVEPMADGRVVWQAVRRVSPPGIILCVFSVDDVEKMTICRLAVRVLCQEIDAGGKLLTNIHKEQLFYRQWNMTAEMFVMQEDKELLFHSRCRWW</sequence>
<organism evidence="1 2">
    <name type="scientific">Psilocybe cf. subviscida</name>
    <dbReference type="NCBI Taxonomy" id="2480587"/>
    <lineage>
        <taxon>Eukaryota</taxon>
        <taxon>Fungi</taxon>
        <taxon>Dikarya</taxon>
        <taxon>Basidiomycota</taxon>
        <taxon>Agaricomycotina</taxon>
        <taxon>Agaricomycetes</taxon>
        <taxon>Agaricomycetidae</taxon>
        <taxon>Agaricales</taxon>
        <taxon>Agaricineae</taxon>
        <taxon>Strophariaceae</taxon>
        <taxon>Psilocybe</taxon>
    </lineage>
</organism>
<evidence type="ECO:0000313" key="2">
    <source>
        <dbReference type="Proteomes" id="UP000567179"/>
    </source>
</evidence>
<proteinExistence type="predicted"/>
<dbReference type="EMBL" id="JAACJJ010000032">
    <property type="protein sequence ID" value="KAF5317725.1"/>
    <property type="molecule type" value="Genomic_DNA"/>
</dbReference>
<dbReference type="AlphaFoldDB" id="A0A8H5EYY1"/>
<protein>
    <submittedName>
        <fullName evidence="1">Uncharacterized protein</fullName>
    </submittedName>
</protein>
<keyword evidence="2" id="KW-1185">Reference proteome</keyword>
<comment type="caution">
    <text evidence="1">The sequence shown here is derived from an EMBL/GenBank/DDBJ whole genome shotgun (WGS) entry which is preliminary data.</text>
</comment>
<accession>A0A8H5EYY1</accession>
<reference evidence="1 2" key="1">
    <citation type="journal article" date="2020" name="ISME J.">
        <title>Uncovering the hidden diversity of litter-decomposition mechanisms in mushroom-forming fungi.</title>
        <authorList>
            <person name="Floudas D."/>
            <person name="Bentzer J."/>
            <person name="Ahren D."/>
            <person name="Johansson T."/>
            <person name="Persson P."/>
            <person name="Tunlid A."/>
        </authorList>
    </citation>
    <scope>NUCLEOTIDE SEQUENCE [LARGE SCALE GENOMIC DNA]</scope>
    <source>
        <strain evidence="1 2">CBS 101986</strain>
    </source>
</reference>